<reference evidence="2" key="1">
    <citation type="journal article" date="2013" name="J. Plant Res.">
        <title>Effect of fungi and light on seed germination of three Opuntia species from semiarid lands of central Mexico.</title>
        <authorList>
            <person name="Delgado-Sanchez P."/>
            <person name="Jimenez-Bremont J.F."/>
            <person name="Guerrero-Gonzalez Mde L."/>
            <person name="Flores J."/>
        </authorList>
    </citation>
    <scope>NUCLEOTIDE SEQUENCE</scope>
    <source>
        <tissue evidence="2">Cladode</tissue>
    </source>
</reference>
<accession>A0A7C9CPD5</accession>
<evidence type="ECO:0000256" key="1">
    <source>
        <dbReference type="SAM" id="Phobius"/>
    </source>
</evidence>
<protein>
    <submittedName>
        <fullName evidence="2">Uncharacterized protein</fullName>
    </submittedName>
</protein>
<proteinExistence type="predicted"/>
<feature type="transmembrane region" description="Helical" evidence="1">
    <location>
        <begin position="113"/>
        <end position="131"/>
    </location>
</feature>
<sequence length="155" mass="17660">MHHVIIYSPSLAVIPRCHLLRGFRPPIGGAHPATSPWHHYLARTATILPIPDQQFGNFASFTVDEPQTQTSNGLLVIPHSILRQHLHLFRRWQPDHPPPADLPLLESKAGRKFGAFPAVGWLILPCVRCFFHRVLFQFRRRKPIKTRGGELLPPL</sequence>
<keyword evidence="1" id="KW-0472">Membrane</keyword>
<keyword evidence="1" id="KW-0812">Transmembrane</keyword>
<name>A0A7C9CPD5_OPUST</name>
<evidence type="ECO:0000313" key="2">
    <source>
        <dbReference type="EMBL" id="MBA4621947.1"/>
    </source>
</evidence>
<reference evidence="2" key="2">
    <citation type="submission" date="2020-07" db="EMBL/GenBank/DDBJ databases">
        <authorList>
            <person name="Vera ALvarez R."/>
            <person name="Arias-Moreno D.M."/>
            <person name="Jimenez-Jacinto V."/>
            <person name="Jimenez-Bremont J.F."/>
            <person name="Swaminathan K."/>
            <person name="Moose S.P."/>
            <person name="Guerrero-Gonzalez M.L."/>
            <person name="Marino-Ramirez L."/>
            <person name="Landsman D."/>
            <person name="Rodriguez-Kessler M."/>
            <person name="Delgado-Sanchez P."/>
        </authorList>
    </citation>
    <scope>NUCLEOTIDE SEQUENCE</scope>
    <source>
        <tissue evidence="2">Cladode</tissue>
    </source>
</reference>
<dbReference type="AlphaFoldDB" id="A0A7C9CPD5"/>
<organism evidence="2">
    <name type="scientific">Opuntia streptacantha</name>
    <name type="common">Prickly pear cactus</name>
    <name type="synonym">Opuntia cardona</name>
    <dbReference type="NCBI Taxonomy" id="393608"/>
    <lineage>
        <taxon>Eukaryota</taxon>
        <taxon>Viridiplantae</taxon>
        <taxon>Streptophyta</taxon>
        <taxon>Embryophyta</taxon>
        <taxon>Tracheophyta</taxon>
        <taxon>Spermatophyta</taxon>
        <taxon>Magnoliopsida</taxon>
        <taxon>eudicotyledons</taxon>
        <taxon>Gunneridae</taxon>
        <taxon>Pentapetalae</taxon>
        <taxon>Caryophyllales</taxon>
        <taxon>Cactineae</taxon>
        <taxon>Cactaceae</taxon>
        <taxon>Opuntioideae</taxon>
        <taxon>Opuntia</taxon>
    </lineage>
</organism>
<keyword evidence="1" id="KW-1133">Transmembrane helix</keyword>
<dbReference type="EMBL" id="GISG01036423">
    <property type="protein sequence ID" value="MBA4621947.1"/>
    <property type="molecule type" value="Transcribed_RNA"/>
</dbReference>